<proteinExistence type="predicted"/>
<protein>
    <submittedName>
        <fullName evidence="1">Pathogenicity island protein</fullName>
    </submittedName>
</protein>
<comment type="caution">
    <text evidence="1">The sequence shown here is derived from an EMBL/GenBank/DDBJ whole genome shotgun (WGS) entry which is preliminary data.</text>
</comment>
<dbReference type="AlphaFoldDB" id="A0A2T4PXS7"/>
<gene>
    <name evidence="1" type="ORF">BU085_11530</name>
</gene>
<evidence type="ECO:0000313" key="1">
    <source>
        <dbReference type="EMBL" id="PTI49677.1"/>
    </source>
</evidence>
<dbReference type="STRING" id="1194526.A284_11305"/>
<reference evidence="1 2" key="1">
    <citation type="journal article" date="2016" name="Front. Microbiol.">
        <title>Comprehensive Phylogenetic Analysis of Bovine Non-aureus Staphylococci Species Based on Whole-Genome Sequencing.</title>
        <authorList>
            <person name="Naushad S."/>
            <person name="Barkema H.W."/>
            <person name="Luby C."/>
            <person name="Condas L.A."/>
            <person name="Nobrega D.B."/>
            <person name="Carson D.A."/>
            <person name="De Buck J."/>
        </authorList>
    </citation>
    <scope>NUCLEOTIDE SEQUENCE [LARGE SCALE GENOMIC DNA]</scope>
    <source>
        <strain evidence="1 2">SNUC 2993</strain>
    </source>
</reference>
<dbReference type="EMBL" id="PZEV01000055">
    <property type="protein sequence ID" value="PTI49677.1"/>
    <property type="molecule type" value="Genomic_DNA"/>
</dbReference>
<dbReference type="RefSeq" id="WP_107532238.1">
    <property type="nucleotide sequence ID" value="NZ_JBPUSI010000045.1"/>
</dbReference>
<evidence type="ECO:0000313" key="2">
    <source>
        <dbReference type="Proteomes" id="UP000240717"/>
    </source>
</evidence>
<dbReference type="Proteomes" id="UP000240717">
    <property type="component" value="Unassembled WGS sequence"/>
</dbReference>
<sequence>MIKTIEKQVAQPPTEYLRVYDIIQNSNEKYVTKTKILNQLGYPLNKANDRWLTQVITSLIINYQYPVGYSYKKDARGYYIIRSKEDKQQAIYSVKRQVLGAQTRLKALEEIEV</sequence>
<name>A0A2T4PXS7_STAWA</name>
<accession>A0A2T4PXS7</accession>
<organism evidence="1 2">
    <name type="scientific">Staphylococcus warneri</name>
    <dbReference type="NCBI Taxonomy" id="1292"/>
    <lineage>
        <taxon>Bacteria</taxon>
        <taxon>Bacillati</taxon>
        <taxon>Bacillota</taxon>
        <taxon>Bacilli</taxon>
        <taxon>Bacillales</taxon>
        <taxon>Staphylococcaceae</taxon>
        <taxon>Staphylococcus</taxon>
    </lineage>
</organism>